<reference evidence="6 7" key="1">
    <citation type="submission" date="2018-09" db="EMBL/GenBank/DDBJ databases">
        <title>Sphingomonas peninsula sp. nov., isolated from fildes peninsula, Antarctic soil.</title>
        <authorList>
            <person name="Yingchao G."/>
        </authorList>
    </citation>
    <scope>NUCLEOTIDE SEQUENCE [LARGE SCALE GENOMIC DNA]</scope>
    <source>
        <strain evidence="6 7">YZ-8</strain>
        <plasmid evidence="6 7">unnamed1</plasmid>
    </source>
</reference>
<dbReference type="GO" id="GO:0046872">
    <property type="term" value="F:metal ion binding"/>
    <property type="evidence" value="ECO:0007669"/>
    <property type="project" value="UniProtKB-KW"/>
</dbReference>
<evidence type="ECO:0000313" key="6">
    <source>
        <dbReference type="EMBL" id="AYJ85487.1"/>
    </source>
</evidence>
<keyword evidence="7" id="KW-1185">Reference proteome</keyword>
<keyword evidence="2" id="KW-0479">Metal-binding</keyword>
<dbReference type="CDD" id="cd16277">
    <property type="entry name" value="metallo-hydrolase-like_MBL-fold"/>
    <property type="match status" value="1"/>
</dbReference>
<evidence type="ECO:0000256" key="3">
    <source>
        <dbReference type="ARBA" id="ARBA00022801"/>
    </source>
</evidence>
<evidence type="ECO:0000256" key="1">
    <source>
        <dbReference type="ARBA" id="ARBA00007749"/>
    </source>
</evidence>
<dbReference type="KEGG" id="spha:D3Y57_04380"/>
<evidence type="ECO:0000259" key="5">
    <source>
        <dbReference type="SMART" id="SM00849"/>
    </source>
</evidence>
<dbReference type="InterPro" id="IPR001279">
    <property type="entry name" value="Metallo-B-lactamas"/>
</dbReference>
<dbReference type="SUPFAM" id="SSF56281">
    <property type="entry name" value="Metallo-hydrolase/oxidoreductase"/>
    <property type="match status" value="1"/>
</dbReference>
<gene>
    <name evidence="6" type="ORF">D3Y57_04380</name>
</gene>
<dbReference type="Pfam" id="PF00753">
    <property type="entry name" value="Lactamase_B"/>
    <property type="match status" value="1"/>
</dbReference>
<feature type="domain" description="Metallo-beta-lactamase" evidence="5">
    <location>
        <begin position="54"/>
        <end position="261"/>
    </location>
</feature>
<protein>
    <submittedName>
        <fullName evidence="6">MBL fold metallo-hydrolase</fullName>
    </submittedName>
</protein>
<name>A0A494T841_SPHPE</name>
<dbReference type="Gene3D" id="3.60.15.10">
    <property type="entry name" value="Ribonuclease Z/Hydroxyacylglutathione hydrolase-like"/>
    <property type="match status" value="1"/>
</dbReference>
<keyword evidence="4" id="KW-0862">Zinc</keyword>
<organism evidence="6 7">
    <name type="scientific">Sphingomonas paeninsulae</name>
    <dbReference type="NCBI Taxonomy" id="2319844"/>
    <lineage>
        <taxon>Bacteria</taxon>
        <taxon>Pseudomonadati</taxon>
        <taxon>Pseudomonadota</taxon>
        <taxon>Alphaproteobacteria</taxon>
        <taxon>Sphingomonadales</taxon>
        <taxon>Sphingomonadaceae</taxon>
        <taxon>Sphingomonas</taxon>
    </lineage>
</organism>
<dbReference type="AlphaFoldDB" id="A0A494T841"/>
<accession>A0A494T841</accession>
<evidence type="ECO:0000256" key="2">
    <source>
        <dbReference type="ARBA" id="ARBA00022723"/>
    </source>
</evidence>
<dbReference type="SMART" id="SM00849">
    <property type="entry name" value="Lactamase_B"/>
    <property type="match status" value="1"/>
</dbReference>
<sequence>MRWQIGDVRITRIAEGQIDLPSQMLFPASDAGELAAMDWLKPHFLNADGTLTLSIHALLIETPALRIVVDTCMGNDKPREYSGNLLSTDFLDRFRASGVSPDMVDVVLCTHLHSDHVGWNTMWTGDRWVPTFPNARYLFGAKEYAYWKDNPQTDDDRALFADSLLPIVEADLADFVACNHCLCPEVSLLPTPGHTPGHVSVMIESQGQRAMITGDATHHPCQWTRTEWASLVDVDVAGSTATRKHLCEQFADEPVLVIGTHYPAPTAGHVVRDASGFRFVA</sequence>
<evidence type="ECO:0000313" key="7">
    <source>
        <dbReference type="Proteomes" id="UP000276254"/>
    </source>
</evidence>
<proteinExistence type="inferred from homology"/>
<dbReference type="PANTHER" id="PTHR42978">
    <property type="entry name" value="QUORUM-QUENCHING LACTONASE YTNP-RELATED-RELATED"/>
    <property type="match status" value="1"/>
</dbReference>
<keyword evidence="6" id="KW-0614">Plasmid</keyword>
<dbReference type="PANTHER" id="PTHR42978:SF6">
    <property type="entry name" value="QUORUM-QUENCHING LACTONASE YTNP-RELATED"/>
    <property type="match status" value="1"/>
</dbReference>
<geneLocation type="plasmid" evidence="6">
    <name>unnamed1</name>
</geneLocation>
<comment type="similarity">
    <text evidence="1">Belongs to the metallo-beta-lactamase superfamily.</text>
</comment>
<keyword evidence="3 6" id="KW-0378">Hydrolase</keyword>
<dbReference type="Proteomes" id="UP000276254">
    <property type="component" value="Plasmid unnamed1"/>
</dbReference>
<dbReference type="InterPro" id="IPR051013">
    <property type="entry name" value="MBL_superfamily_lactonases"/>
</dbReference>
<dbReference type="OrthoDB" id="9773738at2"/>
<evidence type="ECO:0000256" key="4">
    <source>
        <dbReference type="ARBA" id="ARBA00022833"/>
    </source>
</evidence>
<dbReference type="EMBL" id="CP032828">
    <property type="protein sequence ID" value="AYJ85487.1"/>
    <property type="molecule type" value="Genomic_DNA"/>
</dbReference>
<dbReference type="GO" id="GO:0016787">
    <property type="term" value="F:hydrolase activity"/>
    <property type="evidence" value="ECO:0007669"/>
    <property type="project" value="UniProtKB-KW"/>
</dbReference>
<dbReference type="InterPro" id="IPR036866">
    <property type="entry name" value="RibonucZ/Hydroxyglut_hydro"/>
</dbReference>